<keyword evidence="1" id="KW-0732">Signal</keyword>
<gene>
    <name evidence="2" type="ORF">SAMN04488567_1068</name>
</gene>
<dbReference type="InterPro" id="IPR010865">
    <property type="entry name" value="DUF1499"/>
</dbReference>
<dbReference type="Proteomes" id="UP000198922">
    <property type="component" value="Unassembled WGS sequence"/>
</dbReference>
<proteinExistence type="predicted"/>
<keyword evidence="3" id="KW-1185">Reference proteome</keyword>
<evidence type="ECO:0000313" key="3">
    <source>
        <dbReference type="Proteomes" id="UP000198922"/>
    </source>
</evidence>
<dbReference type="Pfam" id="PF07386">
    <property type="entry name" value="DUF1499"/>
    <property type="match status" value="1"/>
</dbReference>
<protein>
    <recommendedName>
        <fullName evidence="4">DUF1499 domain-containing protein</fullName>
    </recommendedName>
</protein>
<feature type="signal peptide" evidence="1">
    <location>
        <begin position="1"/>
        <end position="20"/>
    </location>
</feature>
<sequence>MVAALAATAAPLVWVRVAPADVTAWHVDPMHVPRPPRPPREGGWLVRTGEANAAPPVFETDPATLMTAFGEIMRAEPRTRMIYESPAEGRATWVTRTPLIGFPDYTSVKAVPEAGGAALMIWARNRFGVSDMGVNRKRVERWIAELERRLPRR</sequence>
<dbReference type="AlphaFoldDB" id="A0A1G7AQM1"/>
<evidence type="ECO:0008006" key="4">
    <source>
        <dbReference type="Google" id="ProtNLM"/>
    </source>
</evidence>
<accession>A0A1G7AQM1</accession>
<dbReference type="STRING" id="521013.SAMN04488567_1068"/>
<dbReference type="EMBL" id="FNAT01000001">
    <property type="protein sequence ID" value="SDE17091.1"/>
    <property type="molecule type" value="Genomic_DNA"/>
</dbReference>
<organism evidence="2 3">
    <name type="scientific">Limimaricola pyoseonensis</name>
    <dbReference type="NCBI Taxonomy" id="521013"/>
    <lineage>
        <taxon>Bacteria</taxon>
        <taxon>Pseudomonadati</taxon>
        <taxon>Pseudomonadota</taxon>
        <taxon>Alphaproteobacteria</taxon>
        <taxon>Rhodobacterales</taxon>
        <taxon>Paracoccaceae</taxon>
        <taxon>Limimaricola</taxon>
    </lineage>
</organism>
<name>A0A1G7AQM1_9RHOB</name>
<evidence type="ECO:0000256" key="1">
    <source>
        <dbReference type="SAM" id="SignalP"/>
    </source>
</evidence>
<feature type="chain" id="PRO_5011540193" description="DUF1499 domain-containing protein" evidence="1">
    <location>
        <begin position="21"/>
        <end position="153"/>
    </location>
</feature>
<reference evidence="3" key="1">
    <citation type="submission" date="2016-10" db="EMBL/GenBank/DDBJ databases">
        <authorList>
            <person name="Varghese N."/>
            <person name="Submissions S."/>
        </authorList>
    </citation>
    <scope>NUCLEOTIDE SEQUENCE [LARGE SCALE GENOMIC DNA]</scope>
    <source>
        <strain evidence="3">DSM 21424</strain>
    </source>
</reference>
<evidence type="ECO:0000313" key="2">
    <source>
        <dbReference type="EMBL" id="SDE17091.1"/>
    </source>
</evidence>